<dbReference type="PANTHER" id="PTHR43124">
    <property type="entry name" value="PURINE EFFLUX PUMP PBUE"/>
    <property type="match status" value="1"/>
</dbReference>
<dbReference type="PRINTS" id="PR01035">
    <property type="entry name" value="TCRTETA"/>
</dbReference>
<keyword evidence="5 8" id="KW-0812">Transmembrane</keyword>
<dbReference type="Proteomes" id="UP001597458">
    <property type="component" value="Unassembled WGS sequence"/>
</dbReference>
<dbReference type="CDD" id="cd17474">
    <property type="entry name" value="MFS_YfmO_like"/>
    <property type="match status" value="1"/>
</dbReference>
<feature type="transmembrane region" description="Helical" evidence="8">
    <location>
        <begin position="342"/>
        <end position="365"/>
    </location>
</feature>
<comment type="subcellular location">
    <subcellularLocation>
        <location evidence="1">Cell membrane</location>
        <topology evidence="1">Multi-pass membrane protein</topology>
    </subcellularLocation>
</comment>
<evidence type="ECO:0000256" key="5">
    <source>
        <dbReference type="ARBA" id="ARBA00022692"/>
    </source>
</evidence>
<evidence type="ECO:0000256" key="1">
    <source>
        <dbReference type="ARBA" id="ARBA00004651"/>
    </source>
</evidence>
<dbReference type="Gene3D" id="1.20.1250.20">
    <property type="entry name" value="MFS general substrate transporter like domains"/>
    <property type="match status" value="1"/>
</dbReference>
<dbReference type="Pfam" id="PF07690">
    <property type="entry name" value="MFS_1"/>
    <property type="match status" value="1"/>
</dbReference>
<feature type="transmembrane region" description="Helical" evidence="8">
    <location>
        <begin position="75"/>
        <end position="95"/>
    </location>
</feature>
<dbReference type="InterPro" id="IPR011701">
    <property type="entry name" value="MFS"/>
</dbReference>
<dbReference type="SUPFAM" id="SSF103473">
    <property type="entry name" value="MFS general substrate transporter"/>
    <property type="match status" value="1"/>
</dbReference>
<dbReference type="PROSITE" id="PS00216">
    <property type="entry name" value="SUGAR_TRANSPORT_1"/>
    <property type="match status" value="1"/>
</dbReference>
<dbReference type="InterPro" id="IPR036259">
    <property type="entry name" value="MFS_trans_sf"/>
</dbReference>
<gene>
    <name evidence="10" type="ORF">ACFSTF_04970</name>
</gene>
<dbReference type="PROSITE" id="PS00217">
    <property type="entry name" value="SUGAR_TRANSPORT_2"/>
    <property type="match status" value="1"/>
</dbReference>
<evidence type="ECO:0000256" key="6">
    <source>
        <dbReference type="ARBA" id="ARBA00022989"/>
    </source>
</evidence>
<dbReference type="InterPro" id="IPR005829">
    <property type="entry name" value="Sugar_transporter_CS"/>
</dbReference>
<dbReference type="InterPro" id="IPR050189">
    <property type="entry name" value="MFS_Efflux_Transporters"/>
</dbReference>
<evidence type="ECO:0000313" key="10">
    <source>
        <dbReference type="EMBL" id="MFD2616660.1"/>
    </source>
</evidence>
<evidence type="ECO:0000259" key="9">
    <source>
        <dbReference type="PROSITE" id="PS50850"/>
    </source>
</evidence>
<keyword evidence="6 8" id="KW-1133">Transmembrane helix</keyword>
<feature type="transmembrane region" description="Helical" evidence="8">
    <location>
        <begin position="196"/>
        <end position="220"/>
    </location>
</feature>
<keyword evidence="4" id="KW-1003">Cell membrane</keyword>
<comment type="caution">
    <text evidence="10">The sequence shown here is derived from an EMBL/GenBank/DDBJ whole genome shotgun (WGS) entry which is preliminary data.</text>
</comment>
<dbReference type="InterPro" id="IPR020846">
    <property type="entry name" value="MFS_dom"/>
</dbReference>
<proteinExistence type="inferred from homology"/>
<dbReference type="PROSITE" id="PS50850">
    <property type="entry name" value="MFS"/>
    <property type="match status" value="1"/>
</dbReference>
<evidence type="ECO:0000256" key="3">
    <source>
        <dbReference type="ARBA" id="ARBA00022448"/>
    </source>
</evidence>
<dbReference type="PANTHER" id="PTHR43124:SF3">
    <property type="entry name" value="CHLORAMPHENICOL EFFLUX PUMP RV0191"/>
    <property type="match status" value="1"/>
</dbReference>
<keyword evidence="7 8" id="KW-0472">Membrane</keyword>
<evidence type="ECO:0000256" key="7">
    <source>
        <dbReference type="ARBA" id="ARBA00023136"/>
    </source>
</evidence>
<keyword evidence="11" id="KW-1185">Reference proteome</keyword>
<feature type="transmembrane region" description="Helical" evidence="8">
    <location>
        <begin position="250"/>
        <end position="272"/>
    </location>
</feature>
<dbReference type="InterPro" id="IPR001958">
    <property type="entry name" value="Tet-R_TetA/multi-R_MdtG-like"/>
</dbReference>
<keyword evidence="3" id="KW-0813">Transport</keyword>
<feature type="transmembrane region" description="Helical" evidence="8">
    <location>
        <begin position="107"/>
        <end position="129"/>
    </location>
</feature>
<feature type="domain" description="Major facilitator superfamily (MFS) profile" evidence="9">
    <location>
        <begin position="41"/>
        <end position="430"/>
    </location>
</feature>
<name>A0ABW5PP65_9BACI</name>
<feature type="transmembrane region" description="Helical" evidence="8">
    <location>
        <begin position="406"/>
        <end position="426"/>
    </location>
</feature>
<evidence type="ECO:0000256" key="2">
    <source>
        <dbReference type="ARBA" id="ARBA00007520"/>
    </source>
</evidence>
<protein>
    <submittedName>
        <fullName evidence="10">MFS transporter</fullName>
    </submittedName>
</protein>
<evidence type="ECO:0000256" key="4">
    <source>
        <dbReference type="ARBA" id="ARBA00022475"/>
    </source>
</evidence>
<sequence>MNQIMVTLHLSGIKYFLRDILTTLVQTNQGGAQLEDKKKLDLASLASIPLVMTLGNSMLIPVLPMAQRELEISKFQSSLIITVYSVVAIIFIPVAGYLSDRIGRKKIIIPSLFISGIGGLISGLCAWFIPHSYWLILLGRFLQGIGASGAFPVAIPTVGDMFKNQDDVSSGLGVLETSNTFGKVLSPILGAFLASFIWYIPLLAIPVLSFGSLLLVAFFVKPPKGEKKEVVTVKKFLSNIKKIFKQKWKWISSVFLIGGIIMLILFGTLFYLSDLLEEKNHINGIKKGFVLAIPLFSLSLCSFITGKKIGENKALMKWLTFGGMVILMAMMIVLSFNPSLYFFIGSLFIAGIGIGLTLPSLDAFITEGIEEENRGTFTCLYSSMRFIGVAFGPPLFAFLMTYPIRLMFWLSALLALLAIIVTLFFIRPNQVNTK</sequence>
<reference evidence="11" key="1">
    <citation type="journal article" date="2019" name="Int. J. Syst. Evol. Microbiol.">
        <title>The Global Catalogue of Microorganisms (GCM) 10K type strain sequencing project: providing services to taxonomists for standard genome sequencing and annotation.</title>
        <authorList>
            <consortium name="The Broad Institute Genomics Platform"/>
            <consortium name="The Broad Institute Genome Sequencing Center for Infectious Disease"/>
            <person name="Wu L."/>
            <person name="Ma J."/>
        </authorList>
    </citation>
    <scope>NUCLEOTIDE SEQUENCE [LARGE SCALE GENOMIC DNA]</scope>
    <source>
        <strain evidence="11">TISTR 2241</strain>
    </source>
</reference>
<dbReference type="EMBL" id="JBHUMR010000008">
    <property type="protein sequence ID" value="MFD2616660.1"/>
    <property type="molecule type" value="Genomic_DNA"/>
</dbReference>
<comment type="similarity">
    <text evidence="2">Belongs to the major facilitator superfamily. TCR/Tet family.</text>
</comment>
<feature type="transmembrane region" description="Helical" evidence="8">
    <location>
        <begin position="284"/>
        <end position="306"/>
    </location>
</feature>
<evidence type="ECO:0000256" key="8">
    <source>
        <dbReference type="SAM" id="Phobius"/>
    </source>
</evidence>
<feature type="transmembrane region" description="Helical" evidence="8">
    <location>
        <begin position="318"/>
        <end position="336"/>
    </location>
</feature>
<feature type="transmembrane region" description="Helical" evidence="8">
    <location>
        <begin position="377"/>
        <end position="400"/>
    </location>
</feature>
<evidence type="ECO:0000313" key="11">
    <source>
        <dbReference type="Proteomes" id="UP001597458"/>
    </source>
</evidence>
<accession>A0ABW5PP65</accession>
<organism evidence="10 11">
    <name type="scientific">Terrilactibacillus laevilacticus</name>
    <dbReference type="NCBI Taxonomy" id="1380157"/>
    <lineage>
        <taxon>Bacteria</taxon>
        <taxon>Bacillati</taxon>
        <taxon>Bacillota</taxon>
        <taxon>Bacilli</taxon>
        <taxon>Bacillales</taxon>
        <taxon>Bacillaceae</taxon>
        <taxon>Terrilactibacillus</taxon>
    </lineage>
</organism>